<evidence type="ECO:0000313" key="1">
    <source>
        <dbReference type="EMBL" id="JAH94924.1"/>
    </source>
</evidence>
<reference evidence="1" key="2">
    <citation type="journal article" date="2015" name="Fish Shellfish Immunol.">
        <title>Early steps in the European eel (Anguilla anguilla)-Vibrio vulnificus interaction in the gills: Role of the RtxA13 toxin.</title>
        <authorList>
            <person name="Callol A."/>
            <person name="Pajuelo D."/>
            <person name="Ebbesson L."/>
            <person name="Teles M."/>
            <person name="MacKenzie S."/>
            <person name="Amaro C."/>
        </authorList>
    </citation>
    <scope>NUCLEOTIDE SEQUENCE</scope>
</reference>
<sequence>MTQNVLELCIFLFCEAELHRLLTRYAPLSAVRLHMISKCSPRPTNLGHLLYVLRDNTIELWCLHFWHRNLRGAPHQSLCTCMLTRTKPMVLLRYCLAVSESLSEEQSIRQVT</sequence>
<protein>
    <submittedName>
        <fullName evidence="1">Uncharacterized protein</fullName>
    </submittedName>
</protein>
<dbReference type="EMBL" id="GBXM01013653">
    <property type="protein sequence ID" value="JAH94924.1"/>
    <property type="molecule type" value="Transcribed_RNA"/>
</dbReference>
<organism evidence="1">
    <name type="scientific">Anguilla anguilla</name>
    <name type="common">European freshwater eel</name>
    <name type="synonym">Muraena anguilla</name>
    <dbReference type="NCBI Taxonomy" id="7936"/>
    <lineage>
        <taxon>Eukaryota</taxon>
        <taxon>Metazoa</taxon>
        <taxon>Chordata</taxon>
        <taxon>Craniata</taxon>
        <taxon>Vertebrata</taxon>
        <taxon>Euteleostomi</taxon>
        <taxon>Actinopterygii</taxon>
        <taxon>Neopterygii</taxon>
        <taxon>Teleostei</taxon>
        <taxon>Anguilliformes</taxon>
        <taxon>Anguillidae</taxon>
        <taxon>Anguilla</taxon>
    </lineage>
</organism>
<reference evidence="1" key="1">
    <citation type="submission" date="2014-11" db="EMBL/GenBank/DDBJ databases">
        <authorList>
            <person name="Amaro Gonzalez C."/>
        </authorList>
    </citation>
    <scope>NUCLEOTIDE SEQUENCE</scope>
</reference>
<name>A0A0E9WX14_ANGAN</name>
<dbReference type="AlphaFoldDB" id="A0A0E9WX14"/>
<proteinExistence type="predicted"/>
<accession>A0A0E9WX14</accession>